<dbReference type="InterPro" id="IPR027417">
    <property type="entry name" value="P-loop_NTPase"/>
</dbReference>
<proteinExistence type="predicted"/>
<organism evidence="1">
    <name type="scientific">marine sediment metagenome</name>
    <dbReference type="NCBI Taxonomy" id="412755"/>
    <lineage>
        <taxon>unclassified sequences</taxon>
        <taxon>metagenomes</taxon>
        <taxon>ecological metagenomes</taxon>
    </lineage>
</organism>
<feature type="non-terminal residue" evidence="1">
    <location>
        <position position="1"/>
    </location>
</feature>
<evidence type="ECO:0000313" key="1">
    <source>
        <dbReference type="EMBL" id="KKK53503.1"/>
    </source>
</evidence>
<comment type="caution">
    <text evidence="1">The sequence shown here is derived from an EMBL/GenBank/DDBJ whole genome shotgun (WGS) entry which is preliminary data.</text>
</comment>
<name>A0A0F8WA64_9ZZZZ</name>
<sequence>VAGNSGPTSGQEITWEEITEHAKSPEPIVEITTATKRKRRVFTFGEKDFRKAININRPTKLMLSFVDYLKYDDRHKTSWDSLTQETKDWITTLESKMNVFFNFLSTGPNPEHTIIRKTNGELAVKAQIGQ</sequence>
<dbReference type="SUPFAM" id="SSF52540">
    <property type="entry name" value="P-loop containing nucleoside triphosphate hydrolases"/>
    <property type="match status" value="1"/>
</dbReference>
<protein>
    <submittedName>
        <fullName evidence="1">Uncharacterized protein</fullName>
    </submittedName>
</protein>
<dbReference type="AlphaFoldDB" id="A0A0F8WA64"/>
<reference evidence="1" key="1">
    <citation type="journal article" date="2015" name="Nature">
        <title>Complex archaea that bridge the gap between prokaryotes and eukaryotes.</title>
        <authorList>
            <person name="Spang A."/>
            <person name="Saw J.H."/>
            <person name="Jorgensen S.L."/>
            <person name="Zaremba-Niedzwiedzka K."/>
            <person name="Martijn J."/>
            <person name="Lind A.E."/>
            <person name="van Eijk R."/>
            <person name="Schleper C."/>
            <person name="Guy L."/>
            <person name="Ettema T.J."/>
        </authorList>
    </citation>
    <scope>NUCLEOTIDE SEQUENCE</scope>
</reference>
<gene>
    <name evidence="1" type="ORF">LCGC14_3094120</name>
</gene>
<accession>A0A0F8WA64</accession>
<dbReference type="EMBL" id="LAZR01066469">
    <property type="protein sequence ID" value="KKK53503.1"/>
    <property type="molecule type" value="Genomic_DNA"/>
</dbReference>